<feature type="compositionally biased region" description="Low complexity" evidence="1">
    <location>
        <begin position="49"/>
        <end position="62"/>
    </location>
</feature>
<dbReference type="AlphaFoldDB" id="A0A1H2CV80"/>
<name>A0A1H2CV80_9ACTN</name>
<sequence>MPASDGFRPRTFIKAGRGSEPVERLVSTPAEEVDALFDGFAEPAPPAPRKATGAGATAAKAD</sequence>
<feature type="region of interest" description="Disordered" evidence="1">
    <location>
        <begin position="39"/>
        <end position="62"/>
    </location>
</feature>
<reference evidence="2 3" key="1">
    <citation type="submission" date="2016-10" db="EMBL/GenBank/DDBJ databases">
        <authorList>
            <person name="de Groot N.N."/>
        </authorList>
    </citation>
    <scope>NUCLEOTIDE SEQUENCE [LARGE SCALE GENOMIC DNA]</scope>
    <source>
        <strain evidence="2 3">DSM 43941</strain>
    </source>
</reference>
<evidence type="ECO:0000313" key="2">
    <source>
        <dbReference type="EMBL" id="SDT74383.1"/>
    </source>
</evidence>
<evidence type="ECO:0000313" key="3">
    <source>
        <dbReference type="Proteomes" id="UP000198688"/>
    </source>
</evidence>
<dbReference type="RefSeq" id="WP_092550831.1">
    <property type="nucleotide sequence ID" value="NZ_BOMJ01000003.1"/>
</dbReference>
<keyword evidence="3" id="KW-1185">Reference proteome</keyword>
<organism evidence="2 3">
    <name type="scientific">Actinoplanes derwentensis</name>
    <dbReference type="NCBI Taxonomy" id="113562"/>
    <lineage>
        <taxon>Bacteria</taxon>
        <taxon>Bacillati</taxon>
        <taxon>Actinomycetota</taxon>
        <taxon>Actinomycetes</taxon>
        <taxon>Micromonosporales</taxon>
        <taxon>Micromonosporaceae</taxon>
        <taxon>Actinoplanes</taxon>
    </lineage>
</organism>
<dbReference type="EMBL" id="LT629758">
    <property type="protein sequence ID" value="SDT74383.1"/>
    <property type="molecule type" value="Genomic_DNA"/>
</dbReference>
<gene>
    <name evidence="2" type="ORF">SAMN04489716_6965</name>
</gene>
<evidence type="ECO:0000256" key="1">
    <source>
        <dbReference type="SAM" id="MobiDB-lite"/>
    </source>
</evidence>
<proteinExistence type="predicted"/>
<accession>A0A1H2CV80</accession>
<dbReference type="Proteomes" id="UP000198688">
    <property type="component" value="Chromosome I"/>
</dbReference>
<protein>
    <submittedName>
        <fullName evidence="2">Uncharacterized protein</fullName>
    </submittedName>
</protein>